<dbReference type="Gene3D" id="3.40.640.10">
    <property type="entry name" value="Type I PLP-dependent aspartate aminotransferase-like (Major domain)"/>
    <property type="match status" value="1"/>
</dbReference>
<dbReference type="PANTHER" id="PTHR43586">
    <property type="entry name" value="CYSTEINE DESULFURASE"/>
    <property type="match status" value="1"/>
</dbReference>
<dbReference type="Gene3D" id="3.90.1150.10">
    <property type="entry name" value="Aspartate Aminotransferase, domain 1"/>
    <property type="match status" value="1"/>
</dbReference>
<proteinExistence type="inferred from homology"/>
<comment type="similarity">
    <text evidence="3 8">Belongs to the class-V pyridoxal-phosphate-dependent aminotransferase family. Csd subfamily.</text>
</comment>
<evidence type="ECO:0000313" key="10">
    <source>
        <dbReference type="EMBL" id="GLQ94671.1"/>
    </source>
</evidence>
<comment type="caution">
    <text evidence="10">The sequence shown here is derived from an EMBL/GenBank/DDBJ whole genome shotgun (WGS) entry which is preliminary data.</text>
</comment>
<dbReference type="InterPro" id="IPR015424">
    <property type="entry name" value="PyrdxlP-dep_Trfase"/>
</dbReference>
<organism evidence="10 11">
    <name type="scientific">Dyella acidisoli</name>
    <dbReference type="NCBI Taxonomy" id="1867834"/>
    <lineage>
        <taxon>Bacteria</taxon>
        <taxon>Pseudomonadati</taxon>
        <taxon>Pseudomonadota</taxon>
        <taxon>Gammaproteobacteria</taxon>
        <taxon>Lysobacterales</taxon>
        <taxon>Rhodanobacteraceae</taxon>
        <taxon>Dyella</taxon>
    </lineage>
</organism>
<dbReference type="SUPFAM" id="SSF53383">
    <property type="entry name" value="PLP-dependent transferases"/>
    <property type="match status" value="1"/>
</dbReference>
<evidence type="ECO:0000256" key="5">
    <source>
        <dbReference type="ARBA" id="ARBA00022898"/>
    </source>
</evidence>
<dbReference type="EMBL" id="BSOB01000046">
    <property type="protein sequence ID" value="GLQ94671.1"/>
    <property type="molecule type" value="Genomic_DNA"/>
</dbReference>
<dbReference type="InterPro" id="IPR020578">
    <property type="entry name" value="Aminotrans_V_PyrdxlP_BS"/>
</dbReference>
<evidence type="ECO:0000256" key="1">
    <source>
        <dbReference type="ARBA" id="ARBA00001933"/>
    </source>
</evidence>
<dbReference type="NCBIfam" id="TIGR01979">
    <property type="entry name" value="sufS"/>
    <property type="match status" value="1"/>
</dbReference>
<dbReference type="InterPro" id="IPR010970">
    <property type="entry name" value="Cys_dSase_SufS"/>
</dbReference>
<dbReference type="Proteomes" id="UP001156670">
    <property type="component" value="Unassembled WGS sequence"/>
</dbReference>
<keyword evidence="4 8" id="KW-0808">Transferase</keyword>
<reference evidence="11" key="1">
    <citation type="journal article" date="2019" name="Int. J. Syst. Evol. Microbiol.">
        <title>The Global Catalogue of Microorganisms (GCM) 10K type strain sequencing project: providing services to taxonomists for standard genome sequencing and annotation.</title>
        <authorList>
            <consortium name="The Broad Institute Genomics Platform"/>
            <consortium name="The Broad Institute Genome Sequencing Center for Infectious Disease"/>
            <person name="Wu L."/>
            <person name="Ma J."/>
        </authorList>
    </citation>
    <scope>NUCLEOTIDE SEQUENCE [LARGE SCALE GENOMIC DNA]</scope>
    <source>
        <strain evidence="11">NBRC 111980</strain>
    </source>
</reference>
<evidence type="ECO:0000256" key="6">
    <source>
        <dbReference type="ARBA" id="ARBA00050776"/>
    </source>
</evidence>
<dbReference type="RefSeq" id="WP_284322357.1">
    <property type="nucleotide sequence ID" value="NZ_BSOB01000046.1"/>
</dbReference>
<evidence type="ECO:0000256" key="7">
    <source>
        <dbReference type="RuleBase" id="RU004504"/>
    </source>
</evidence>
<dbReference type="InterPro" id="IPR015422">
    <property type="entry name" value="PyrdxlP-dep_Trfase_small"/>
</dbReference>
<evidence type="ECO:0000313" key="11">
    <source>
        <dbReference type="Proteomes" id="UP001156670"/>
    </source>
</evidence>
<sequence>MTVKPSHPSVDFDVQRVRADFPLLSRTVHGKPLVYFDNANTSQKPRQVIEAVDDHYRKHNANVARAVHLLGEEATAAYENARDRLAAFINAGSRNEVVLTSGTTQSMNLVAYSYALPRLKPGDAIVTTVMEHHANIVPWQLVAARTGAIVKAAPIDQNGELIVEKFFELLTPDVKLACVAHVSNVLGTVNPVREIARECRKRGIPLVVDGSQALPHRPVDVQAIGCDFYAFTGHKVLAPTGTGGLWAKREHLQAMPPFFGGGEMIREVRFDGTTFAEPPHKFEAGTPNIAGFAGIGAAIDYYQSIGFEAIRAWEYELLTYATERLREIPGVRIYGEAKEKEPVISFLVEGAQAMDMATLLDLEGVAVRSGHHCAHPLMQFYGVPATLRASLAFYNTREEVDAFIAALLKVRKLLM</sequence>
<comment type="function">
    <text evidence="2 8">Catalyzes the removal of elemental sulfur and selenium atoms from L-cysteine, L-cystine, L-selenocysteine, and L-selenocystine to produce L-alanine.</text>
</comment>
<gene>
    <name evidence="10" type="primary">nifS</name>
    <name evidence="10" type="ORF">GCM10007901_36230</name>
</gene>
<comment type="cofactor">
    <cofactor evidence="1 7">
        <name>pyridoxal 5'-phosphate</name>
        <dbReference type="ChEBI" id="CHEBI:597326"/>
    </cofactor>
</comment>
<evidence type="ECO:0000256" key="2">
    <source>
        <dbReference type="ARBA" id="ARBA00002824"/>
    </source>
</evidence>
<evidence type="ECO:0000259" key="9">
    <source>
        <dbReference type="Pfam" id="PF00266"/>
    </source>
</evidence>
<evidence type="ECO:0000256" key="3">
    <source>
        <dbReference type="ARBA" id="ARBA00010447"/>
    </source>
</evidence>
<keyword evidence="11" id="KW-1185">Reference proteome</keyword>
<dbReference type="InterPro" id="IPR015421">
    <property type="entry name" value="PyrdxlP-dep_Trfase_major"/>
</dbReference>
<evidence type="ECO:0000256" key="4">
    <source>
        <dbReference type="ARBA" id="ARBA00022679"/>
    </source>
</evidence>
<protein>
    <recommendedName>
        <fullName evidence="8">Cysteine desulfurase</fullName>
        <ecNumber evidence="8">2.8.1.7</ecNumber>
    </recommendedName>
</protein>
<dbReference type="CDD" id="cd06453">
    <property type="entry name" value="SufS_like"/>
    <property type="match status" value="1"/>
</dbReference>
<feature type="domain" description="Aminotransferase class V" evidence="9">
    <location>
        <begin position="34"/>
        <end position="403"/>
    </location>
</feature>
<name>A0ABQ5XVY5_9GAMM</name>
<dbReference type="Pfam" id="PF00266">
    <property type="entry name" value="Aminotran_5"/>
    <property type="match status" value="1"/>
</dbReference>
<accession>A0ABQ5XVY5</accession>
<dbReference type="PIRSF" id="PIRSF005572">
    <property type="entry name" value="NifS"/>
    <property type="match status" value="1"/>
</dbReference>
<dbReference type="PROSITE" id="PS00595">
    <property type="entry name" value="AA_TRANSFER_CLASS_5"/>
    <property type="match status" value="1"/>
</dbReference>
<dbReference type="EC" id="2.8.1.7" evidence="8"/>
<keyword evidence="5 8" id="KW-0663">Pyridoxal phosphate</keyword>
<dbReference type="InterPro" id="IPR000192">
    <property type="entry name" value="Aminotrans_V_dom"/>
</dbReference>
<evidence type="ECO:0000256" key="8">
    <source>
        <dbReference type="RuleBase" id="RU004506"/>
    </source>
</evidence>
<dbReference type="InterPro" id="IPR016454">
    <property type="entry name" value="Cysteine_dSase"/>
</dbReference>
<dbReference type="PANTHER" id="PTHR43586:SF8">
    <property type="entry name" value="CYSTEINE DESULFURASE 1, CHLOROPLASTIC"/>
    <property type="match status" value="1"/>
</dbReference>
<comment type="catalytic activity">
    <reaction evidence="6 8">
        <text>(sulfur carrier)-H + L-cysteine = (sulfur carrier)-SH + L-alanine</text>
        <dbReference type="Rhea" id="RHEA:43892"/>
        <dbReference type="Rhea" id="RHEA-COMP:14737"/>
        <dbReference type="Rhea" id="RHEA-COMP:14739"/>
        <dbReference type="ChEBI" id="CHEBI:29917"/>
        <dbReference type="ChEBI" id="CHEBI:35235"/>
        <dbReference type="ChEBI" id="CHEBI:57972"/>
        <dbReference type="ChEBI" id="CHEBI:64428"/>
        <dbReference type="EC" id="2.8.1.7"/>
    </reaction>
</comment>